<proteinExistence type="predicted"/>
<dbReference type="EMBL" id="WWCT01000019">
    <property type="protein sequence ID" value="MYN28957.1"/>
    <property type="molecule type" value="Genomic_DNA"/>
</dbReference>
<dbReference type="SUPFAM" id="SSF46626">
    <property type="entry name" value="Cytochrome c"/>
    <property type="match status" value="1"/>
</dbReference>
<feature type="chain" id="PRO_5046521198" evidence="5">
    <location>
        <begin position="26"/>
        <end position="147"/>
    </location>
</feature>
<dbReference type="Proteomes" id="UP000642144">
    <property type="component" value="Unassembled WGS sequence"/>
</dbReference>
<dbReference type="InterPro" id="IPR030999">
    <property type="entry name" value="Thiosulf_SoxX"/>
</dbReference>
<gene>
    <name evidence="7" type="primary">soxX</name>
    <name evidence="7" type="ORF">GTP69_21365</name>
</gene>
<dbReference type="Gene3D" id="1.10.760.10">
    <property type="entry name" value="Cytochrome c-like domain"/>
    <property type="match status" value="1"/>
</dbReference>
<dbReference type="PROSITE" id="PS51007">
    <property type="entry name" value="CYTC"/>
    <property type="match status" value="1"/>
</dbReference>
<evidence type="ECO:0000313" key="7">
    <source>
        <dbReference type="EMBL" id="MYN28957.1"/>
    </source>
</evidence>
<evidence type="ECO:0000256" key="5">
    <source>
        <dbReference type="SAM" id="SignalP"/>
    </source>
</evidence>
<dbReference type="RefSeq" id="WP_161056739.1">
    <property type="nucleotide sequence ID" value="NZ_WWCT01000019.1"/>
</dbReference>
<dbReference type="Pfam" id="PF00034">
    <property type="entry name" value="Cytochrom_C"/>
    <property type="match status" value="1"/>
</dbReference>
<keyword evidence="5" id="KW-0732">Signal</keyword>
<keyword evidence="3 4" id="KW-0408">Iron</keyword>
<organism evidence="7 8">
    <name type="scientific">Duganella levis</name>
    <dbReference type="NCBI Taxonomy" id="2692169"/>
    <lineage>
        <taxon>Bacteria</taxon>
        <taxon>Pseudomonadati</taxon>
        <taxon>Pseudomonadota</taxon>
        <taxon>Betaproteobacteria</taxon>
        <taxon>Burkholderiales</taxon>
        <taxon>Oxalobacteraceae</taxon>
        <taxon>Telluria group</taxon>
        <taxon>Duganella</taxon>
    </lineage>
</organism>
<keyword evidence="2 4" id="KW-0479">Metal-binding</keyword>
<feature type="domain" description="Cytochrome c" evidence="6">
    <location>
        <begin position="39"/>
        <end position="143"/>
    </location>
</feature>
<keyword evidence="1 4" id="KW-0349">Heme</keyword>
<dbReference type="InterPro" id="IPR009056">
    <property type="entry name" value="Cyt_c-like_dom"/>
</dbReference>
<evidence type="ECO:0000256" key="4">
    <source>
        <dbReference type="PROSITE-ProRule" id="PRU00433"/>
    </source>
</evidence>
<feature type="signal peptide" evidence="5">
    <location>
        <begin position="1"/>
        <end position="25"/>
    </location>
</feature>
<name>A0ABW9W4K8_9BURK</name>
<evidence type="ECO:0000259" key="6">
    <source>
        <dbReference type="PROSITE" id="PS51007"/>
    </source>
</evidence>
<evidence type="ECO:0000313" key="8">
    <source>
        <dbReference type="Proteomes" id="UP000642144"/>
    </source>
</evidence>
<protein>
    <submittedName>
        <fullName evidence="7">Sulfur oxidation c-type cytochrome SoxX</fullName>
    </submittedName>
</protein>
<keyword evidence="8" id="KW-1185">Reference proteome</keyword>
<reference evidence="7 8" key="1">
    <citation type="submission" date="2019-12" db="EMBL/GenBank/DDBJ databases">
        <title>Novel species isolated from a subtropical stream in China.</title>
        <authorList>
            <person name="Lu H."/>
        </authorList>
    </citation>
    <scope>NUCLEOTIDE SEQUENCE [LARGE SCALE GENOMIC DNA]</scope>
    <source>
        <strain evidence="7 8">CY42W</strain>
    </source>
</reference>
<dbReference type="NCBIfam" id="TIGR04485">
    <property type="entry name" value="thiosulf_SoxX"/>
    <property type="match status" value="1"/>
</dbReference>
<dbReference type="InterPro" id="IPR036909">
    <property type="entry name" value="Cyt_c-like_dom_sf"/>
</dbReference>
<comment type="caution">
    <text evidence="7">The sequence shown here is derived from an EMBL/GenBank/DDBJ whole genome shotgun (WGS) entry which is preliminary data.</text>
</comment>
<evidence type="ECO:0000256" key="2">
    <source>
        <dbReference type="ARBA" id="ARBA00022723"/>
    </source>
</evidence>
<accession>A0ABW9W4K8</accession>
<sequence length="147" mass="15645">MRARGSSRVARALALAALLPCAAFADDGIASPLPGAVTGDAARGRAIVANRQLGLCLLCHSGPIPEERFQGNLAPDLQWAGQRWTAAQLRLRIVDASHINPATIMPAYYKTDGLTRVAASYQGKTILTAQQIEDVVAWLQTLKEPAS</sequence>
<evidence type="ECO:0000256" key="1">
    <source>
        <dbReference type="ARBA" id="ARBA00022617"/>
    </source>
</evidence>
<evidence type="ECO:0000256" key="3">
    <source>
        <dbReference type="ARBA" id="ARBA00023004"/>
    </source>
</evidence>